<dbReference type="RefSeq" id="WP_218098771.1">
    <property type="nucleotide sequence ID" value="NZ_CAJVCE010000006.1"/>
</dbReference>
<name>A0ABM8VGE6_9BACL</name>
<reference evidence="2 3" key="1">
    <citation type="submission" date="2021-06" db="EMBL/GenBank/DDBJ databases">
        <authorList>
            <person name="Criscuolo A."/>
        </authorList>
    </citation>
    <scope>NUCLEOTIDE SEQUENCE [LARGE SCALE GENOMIC DNA]</scope>
    <source>
        <strain evidence="3">CIP 111802</strain>
    </source>
</reference>
<keyword evidence="3" id="KW-1185">Reference proteome</keyword>
<dbReference type="Proteomes" id="UP000730618">
    <property type="component" value="Unassembled WGS sequence"/>
</dbReference>
<organism evidence="2 3">
    <name type="scientific">Paenibacillus allorhizosphaerae</name>
    <dbReference type="NCBI Taxonomy" id="2849866"/>
    <lineage>
        <taxon>Bacteria</taxon>
        <taxon>Bacillati</taxon>
        <taxon>Bacillota</taxon>
        <taxon>Bacilli</taxon>
        <taxon>Bacillales</taxon>
        <taxon>Paenibacillaceae</taxon>
        <taxon>Paenibacillus</taxon>
    </lineage>
</organism>
<evidence type="ECO:0000259" key="1">
    <source>
        <dbReference type="Pfam" id="PF00535"/>
    </source>
</evidence>
<comment type="caution">
    <text evidence="2">The sequence shown here is derived from an EMBL/GenBank/DDBJ whole genome shotgun (WGS) entry which is preliminary data.</text>
</comment>
<proteinExistence type="predicted"/>
<dbReference type="EMBL" id="CAJVCE010000006">
    <property type="protein sequence ID" value="CAG7638314.1"/>
    <property type="molecule type" value="Genomic_DNA"/>
</dbReference>
<accession>A0ABM8VGE6</accession>
<dbReference type="Pfam" id="PF00535">
    <property type="entry name" value="Glycos_transf_2"/>
    <property type="match status" value="1"/>
</dbReference>
<feature type="domain" description="Glycosyltransferase 2-like" evidence="1">
    <location>
        <begin position="61"/>
        <end position="160"/>
    </location>
</feature>
<gene>
    <name evidence="2" type="ORF">PAECIP111802_02428</name>
</gene>
<evidence type="ECO:0000313" key="2">
    <source>
        <dbReference type="EMBL" id="CAG7638314.1"/>
    </source>
</evidence>
<dbReference type="InterPro" id="IPR001173">
    <property type="entry name" value="Glyco_trans_2-like"/>
</dbReference>
<evidence type="ECO:0000313" key="3">
    <source>
        <dbReference type="Proteomes" id="UP000730618"/>
    </source>
</evidence>
<sequence>MGPPAQSMLGAMVFRKHKFKEIPQTTYPLACKRFIRGFCETANIQINNDLLLPTTKKVGCVITAMNESVTLQTQLNELARLPFQEIIVVINGSSDDSYEVTRNHPSKATIIHFDAALGYDVGRAVGAKVSESDMLLFLDVDMSIGVDLLLPFIYEVEKGAVTLNYGLQAEPLPNLRNE</sequence>
<protein>
    <recommendedName>
        <fullName evidence="1">Glycosyltransferase 2-like domain-containing protein</fullName>
    </recommendedName>
</protein>